<dbReference type="NCBIfam" id="TIGR00254">
    <property type="entry name" value="GGDEF"/>
    <property type="match status" value="1"/>
</dbReference>
<dbReference type="FunFam" id="3.30.70.270:FF:000001">
    <property type="entry name" value="Diguanylate cyclase domain protein"/>
    <property type="match status" value="1"/>
</dbReference>
<dbReference type="AlphaFoldDB" id="A0A9X0WJX4"/>
<dbReference type="CDD" id="cd01949">
    <property type="entry name" value="GGDEF"/>
    <property type="match status" value="1"/>
</dbReference>
<dbReference type="SMART" id="SM00267">
    <property type="entry name" value="GGDEF"/>
    <property type="match status" value="1"/>
</dbReference>
<evidence type="ECO:0000256" key="1">
    <source>
        <dbReference type="ARBA" id="ARBA00001946"/>
    </source>
</evidence>
<dbReference type="InterPro" id="IPR001638">
    <property type="entry name" value="Solute-binding_3/MltF_N"/>
</dbReference>
<dbReference type="PROSITE" id="PS50887">
    <property type="entry name" value="GGDEF"/>
    <property type="match status" value="1"/>
</dbReference>
<dbReference type="GO" id="GO:1902201">
    <property type="term" value="P:negative regulation of bacterial-type flagellum-dependent cell motility"/>
    <property type="evidence" value="ECO:0007669"/>
    <property type="project" value="TreeGrafter"/>
</dbReference>
<dbReference type="GO" id="GO:0005886">
    <property type="term" value="C:plasma membrane"/>
    <property type="evidence" value="ECO:0007669"/>
    <property type="project" value="TreeGrafter"/>
</dbReference>
<evidence type="ECO:0000313" key="6">
    <source>
        <dbReference type="Proteomes" id="UP001138802"/>
    </source>
</evidence>
<dbReference type="GO" id="GO:0043709">
    <property type="term" value="P:cell adhesion involved in single-species biofilm formation"/>
    <property type="evidence" value="ECO:0007669"/>
    <property type="project" value="TreeGrafter"/>
</dbReference>
<comment type="catalytic activity">
    <reaction evidence="3">
        <text>2 GTP = 3',3'-c-di-GMP + 2 diphosphate</text>
        <dbReference type="Rhea" id="RHEA:24898"/>
        <dbReference type="ChEBI" id="CHEBI:33019"/>
        <dbReference type="ChEBI" id="CHEBI:37565"/>
        <dbReference type="ChEBI" id="CHEBI:58805"/>
        <dbReference type="EC" id="2.7.7.65"/>
    </reaction>
</comment>
<dbReference type="InterPro" id="IPR050469">
    <property type="entry name" value="Diguanylate_Cyclase"/>
</dbReference>
<proteinExistence type="predicted"/>
<dbReference type="InterPro" id="IPR000160">
    <property type="entry name" value="GGDEF_dom"/>
</dbReference>
<comment type="cofactor">
    <cofactor evidence="1">
        <name>Mg(2+)</name>
        <dbReference type="ChEBI" id="CHEBI:18420"/>
    </cofactor>
</comment>
<dbReference type="PANTHER" id="PTHR45138">
    <property type="entry name" value="REGULATORY COMPONENTS OF SENSORY TRANSDUCTION SYSTEM"/>
    <property type="match status" value="1"/>
</dbReference>
<dbReference type="GO" id="GO:0052621">
    <property type="term" value="F:diguanylate cyclase activity"/>
    <property type="evidence" value="ECO:0007669"/>
    <property type="project" value="UniProtKB-EC"/>
</dbReference>
<accession>A0A9X0WJX4</accession>
<dbReference type="SMART" id="SM00062">
    <property type="entry name" value="PBPb"/>
    <property type="match status" value="2"/>
</dbReference>
<dbReference type="EMBL" id="NRSD01000016">
    <property type="protein sequence ID" value="MBK1645840.1"/>
    <property type="molecule type" value="Genomic_DNA"/>
</dbReference>
<dbReference type="InterPro" id="IPR043128">
    <property type="entry name" value="Rev_trsase/Diguanyl_cyclase"/>
</dbReference>
<evidence type="ECO:0000259" key="4">
    <source>
        <dbReference type="PROSITE" id="PS50887"/>
    </source>
</evidence>
<dbReference type="Gene3D" id="3.40.190.10">
    <property type="entry name" value="Periplasmic binding protein-like II"/>
    <property type="match status" value="4"/>
</dbReference>
<dbReference type="Proteomes" id="UP001138802">
    <property type="component" value="Unassembled WGS sequence"/>
</dbReference>
<comment type="caution">
    <text evidence="5">The sequence shown here is derived from an EMBL/GenBank/DDBJ whole genome shotgun (WGS) entry which is preliminary data.</text>
</comment>
<feature type="domain" description="GGDEF" evidence="4">
    <location>
        <begin position="611"/>
        <end position="751"/>
    </location>
</feature>
<gene>
    <name evidence="5" type="ORF">CKO25_14490</name>
</gene>
<evidence type="ECO:0000313" key="5">
    <source>
        <dbReference type="EMBL" id="MBK1645840.1"/>
    </source>
</evidence>
<protein>
    <recommendedName>
        <fullName evidence="2">diguanylate cyclase</fullName>
        <ecNumber evidence="2">2.7.7.65</ecNumber>
    </recommendedName>
</protein>
<dbReference type="CDD" id="cd01007">
    <property type="entry name" value="PBP2_BvgS_HisK_like"/>
    <property type="match status" value="2"/>
</dbReference>
<dbReference type="SUPFAM" id="SSF53850">
    <property type="entry name" value="Periplasmic binding protein-like II"/>
    <property type="match status" value="2"/>
</dbReference>
<dbReference type="SUPFAM" id="SSF55073">
    <property type="entry name" value="Nucleotide cyclase"/>
    <property type="match status" value="1"/>
</dbReference>
<dbReference type="EC" id="2.7.7.65" evidence="2"/>
<keyword evidence="6" id="KW-1185">Reference proteome</keyword>
<evidence type="ECO:0000256" key="2">
    <source>
        <dbReference type="ARBA" id="ARBA00012528"/>
    </source>
</evidence>
<name>A0A9X0WJX4_9GAMM</name>
<dbReference type="Gene3D" id="3.30.70.270">
    <property type="match status" value="1"/>
</dbReference>
<dbReference type="Pfam" id="PF00497">
    <property type="entry name" value="SBP_bac_3"/>
    <property type="match status" value="2"/>
</dbReference>
<reference evidence="5 6" key="1">
    <citation type="journal article" date="2020" name="Microorganisms">
        <title>Osmotic Adaptation and Compatible Solute Biosynthesis of Phototrophic Bacteria as Revealed from Genome Analyses.</title>
        <authorList>
            <person name="Imhoff J.F."/>
            <person name="Rahn T."/>
            <person name="Kunzel S."/>
            <person name="Keller A."/>
            <person name="Neulinger S.C."/>
        </authorList>
    </citation>
    <scope>NUCLEOTIDE SEQUENCE [LARGE SCALE GENOMIC DNA]</scope>
    <source>
        <strain evidence="5 6">DSM 21303</strain>
    </source>
</reference>
<organism evidence="5 6">
    <name type="scientific">Thiocapsa imhoffii</name>
    <dbReference type="NCBI Taxonomy" id="382777"/>
    <lineage>
        <taxon>Bacteria</taxon>
        <taxon>Pseudomonadati</taxon>
        <taxon>Pseudomonadota</taxon>
        <taxon>Gammaproteobacteria</taxon>
        <taxon>Chromatiales</taxon>
        <taxon>Chromatiaceae</taxon>
        <taxon>Thiocapsa</taxon>
    </lineage>
</organism>
<dbReference type="InterPro" id="IPR029787">
    <property type="entry name" value="Nucleotide_cyclase"/>
</dbReference>
<dbReference type="Pfam" id="PF00990">
    <property type="entry name" value="GGDEF"/>
    <property type="match status" value="1"/>
</dbReference>
<evidence type="ECO:0000256" key="3">
    <source>
        <dbReference type="ARBA" id="ARBA00034247"/>
    </source>
</evidence>
<dbReference type="PANTHER" id="PTHR45138:SF9">
    <property type="entry name" value="DIGUANYLATE CYCLASE DGCM-RELATED"/>
    <property type="match status" value="1"/>
</dbReference>
<sequence>MSQTIRCVVSDGCRSGWVALYALWLIAVTVAAPTSATPAAPLADCQAQSAPPVELTPAEQAFLRAHPVITLGTGDHWEPYVIVGEDGTVTGYDADVLERIAALTGLRVRLLPGDWRERQEQTLSRAIDGLSTGVVHPERAEHLRFSAPYIRLQKYLLVPKGNPLNLQSRDDLAGRAIALHHGNLFDEKVASGLSHARILRFDTVDEIIDAVTTGDADATFDNGSLLYRANRLGRPFLQFAFDLNEPLELVFAVRDDWPEAISIIDKGLAAMGEDERTRLQARWFLSPLKSPAGTDEILLSDQERSVLEGLGPIRLCIDPDWMPFDGLTADGRSQGIMAELLNLAMARLGHTTQLVRTASWSETIQLARDGHCDIVSAVAITPERAEYLDFTGSLLSEPMVVVVREGARFEGTLDAHTHQRFVMVAGHAGIDMLRRAHPALVIATVPDVVTAMRAVSLGHVFGYIDLLPTVAYAAREHGILNVKVAGDLPQRYELAIGVRKGLPLLHSSLSRAVAAVPAQEIRAVRDRWISVRYEQPPDLLRFWPWALALALAVLGVLVWNHHLQRLNAALRAANTRIEMLTITDGLTGLYNRRHFQERLPSEWQRAARAQRTLHLLLADIDHFKEYNDHYGHPAGDEVLRQIGALLIQLTRRAGDLAFRTGGEEFAVMFTEASVSDAERLRVAVEGLGIEHAGSVTAPVVTLSIGFLTACPADIRNGDPPLTDWDAIYTRADVLLYEAKARGRNQVVSAVWQAAAAEEGVVAPGCKSGPVASSNAWRHDRGSAAS</sequence>